<evidence type="ECO:0000313" key="2">
    <source>
        <dbReference type="EMBL" id="TFJ82529.1"/>
    </source>
</evidence>
<dbReference type="PANTHER" id="PTHR43664:SF1">
    <property type="entry name" value="BETA-METHYLMALYL-COA DEHYDRATASE"/>
    <property type="match status" value="1"/>
</dbReference>
<sequence length="497" mass="55497">MLAVRRAGFRLSTLKSPWWSFRRLRKTDVGKRWLEQNRKLSPSRNCSAKATGTDTSTSTHVPHRKRKEKNVSPPLNAAFFKVDGAIPPSHTPPSQGEESSGGWVVGEVTDHAIDLHDVRPGEAIDVPYELTINPSFRDFWQSVFYSHDRLNTSTPFARKLGFQDQVLPFSLMLFLTGSMSHADSATVQVGFQNAIYHWPAFAGDTITKRFVIRSVRVASSNKYSIFSFHCELKNQRGQVIFTAEKSMIFPVVLPASNVTFPVAVPPRLLEEHLVSRADSLHALGSQSLQSLRPGQLLLHSLARPLSPAQVRGGWEGGKEGGKEGGEEGKEKTGTGTGESMQLSSLGRLTHERHFNTRKFKRDEMYIPGGLVLGLTLSASARDLHEVLHEEVIECAFINHLHPWDIVSSFSYIKEMDENITGDLEALTLRTIGVKNVDVHLDLLDQAFPLALFTTPSLRTKHMEALCKAHIPELSKKIVCVVERRILRQSPKTEAFLL</sequence>
<feature type="region of interest" description="Disordered" evidence="1">
    <location>
        <begin position="40"/>
        <end position="69"/>
    </location>
</feature>
<dbReference type="InterPro" id="IPR029069">
    <property type="entry name" value="HotDog_dom_sf"/>
</dbReference>
<name>A0A4D9D1N7_9STRA</name>
<dbReference type="EMBL" id="SDOX01000099">
    <property type="protein sequence ID" value="TFJ82529.1"/>
    <property type="molecule type" value="Genomic_DNA"/>
</dbReference>
<dbReference type="SUPFAM" id="SSF54637">
    <property type="entry name" value="Thioesterase/thiol ester dehydrase-isomerase"/>
    <property type="match status" value="1"/>
</dbReference>
<dbReference type="InterPro" id="IPR052342">
    <property type="entry name" value="MCH/BMMD"/>
</dbReference>
<feature type="compositionally biased region" description="Basic and acidic residues" evidence="1">
    <location>
        <begin position="316"/>
        <end position="332"/>
    </location>
</feature>
<comment type="caution">
    <text evidence="2">The sequence shown here is derived from an EMBL/GenBank/DDBJ whole genome shotgun (WGS) entry which is preliminary data.</text>
</comment>
<feature type="region of interest" description="Disordered" evidence="1">
    <location>
        <begin position="308"/>
        <end position="346"/>
    </location>
</feature>
<gene>
    <name evidence="2" type="ORF">NSK_006159</name>
</gene>
<dbReference type="AlphaFoldDB" id="A0A4D9D1N7"/>
<keyword evidence="3" id="KW-1185">Reference proteome</keyword>
<dbReference type="Gene3D" id="3.10.129.10">
    <property type="entry name" value="Hotdog Thioesterase"/>
    <property type="match status" value="2"/>
</dbReference>
<dbReference type="Proteomes" id="UP000355283">
    <property type="component" value="Unassembled WGS sequence"/>
</dbReference>
<accession>A0A4D9D1N7</accession>
<protein>
    <recommendedName>
        <fullName evidence="4">MaoC-like domain-containing protein</fullName>
    </recommendedName>
</protein>
<organism evidence="2 3">
    <name type="scientific">Nannochloropsis salina CCMP1776</name>
    <dbReference type="NCBI Taxonomy" id="1027361"/>
    <lineage>
        <taxon>Eukaryota</taxon>
        <taxon>Sar</taxon>
        <taxon>Stramenopiles</taxon>
        <taxon>Ochrophyta</taxon>
        <taxon>Eustigmatophyceae</taxon>
        <taxon>Eustigmatales</taxon>
        <taxon>Monodopsidaceae</taxon>
        <taxon>Microchloropsis</taxon>
        <taxon>Microchloropsis salina</taxon>
    </lineage>
</organism>
<feature type="compositionally biased region" description="Polar residues" evidence="1">
    <location>
        <begin position="40"/>
        <end position="60"/>
    </location>
</feature>
<proteinExistence type="predicted"/>
<dbReference type="PANTHER" id="PTHR43664">
    <property type="entry name" value="MONOAMINE OXIDASE-RELATED"/>
    <property type="match status" value="1"/>
</dbReference>
<evidence type="ECO:0000256" key="1">
    <source>
        <dbReference type="SAM" id="MobiDB-lite"/>
    </source>
</evidence>
<dbReference type="OrthoDB" id="40297at2759"/>
<reference evidence="2 3" key="1">
    <citation type="submission" date="2019-01" db="EMBL/GenBank/DDBJ databases">
        <title>Nuclear Genome Assembly of the Microalgal Biofuel strain Nannochloropsis salina CCMP1776.</title>
        <authorList>
            <person name="Hovde B."/>
        </authorList>
    </citation>
    <scope>NUCLEOTIDE SEQUENCE [LARGE SCALE GENOMIC DNA]</scope>
    <source>
        <strain evidence="2 3">CCMP1776</strain>
    </source>
</reference>
<evidence type="ECO:0008006" key="4">
    <source>
        <dbReference type="Google" id="ProtNLM"/>
    </source>
</evidence>
<evidence type="ECO:0000313" key="3">
    <source>
        <dbReference type="Proteomes" id="UP000355283"/>
    </source>
</evidence>